<name>T1CBR4_9ZZZZ</name>
<protein>
    <submittedName>
        <fullName evidence="2">Carboxylase region</fullName>
        <ecNumber evidence="2">2.1.3.1</ecNumber>
    </submittedName>
</protein>
<gene>
    <name evidence="2" type="ORF">B1B_00540</name>
</gene>
<dbReference type="EMBL" id="AUZY01000415">
    <property type="protein sequence ID" value="EQD78768.1"/>
    <property type="molecule type" value="Genomic_DNA"/>
</dbReference>
<feature type="non-terminal residue" evidence="2">
    <location>
        <position position="140"/>
    </location>
</feature>
<keyword evidence="2" id="KW-0808">Transferase</keyword>
<evidence type="ECO:0000313" key="2">
    <source>
        <dbReference type="EMBL" id="EQD78768.1"/>
    </source>
</evidence>
<comment type="caution">
    <text evidence="2">The sequence shown here is derived from an EMBL/GenBank/DDBJ whole genome shotgun (WGS) entry which is preliminary data.</text>
</comment>
<dbReference type="InterPro" id="IPR003379">
    <property type="entry name" value="Carboxylase_cons_dom"/>
</dbReference>
<reference evidence="2" key="1">
    <citation type="submission" date="2013-08" db="EMBL/GenBank/DDBJ databases">
        <authorList>
            <person name="Mendez C."/>
            <person name="Richter M."/>
            <person name="Ferrer M."/>
            <person name="Sanchez J."/>
        </authorList>
    </citation>
    <scope>NUCLEOTIDE SEQUENCE</scope>
</reference>
<reference evidence="2" key="2">
    <citation type="journal article" date="2014" name="ISME J.">
        <title>Microbial stratification in low pH oxic and suboxic macroscopic growths along an acid mine drainage.</title>
        <authorList>
            <person name="Mendez-Garcia C."/>
            <person name="Mesa V."/>
            <person name="Sprenger R.R."/>
            <person name="Richter M."/>
            <person name="Diez M.S."/>
            <person name="Solano J."/>
            <person name="Bargiela R."/>
            <person name="Golyshina O.V."/>
            <person name="Manteca A."/>
            <person name="Ramos J.L."/>
            <person name="Gallego J.R."/>
            <person name="Llorente I."/>
            <person name="Martins Dos Santos V.A."/>
            <person name="Jensen O.N."/>
            <person name="Pelaez A.I."/>
            <person name="Sanchez J."/>
            <person name="Ferrer M."/>
        </authorList>
    </citation>
    <scope>NUCLEOTIDE SEQUENCE</scope>
</reference>
<dbReference type="InterPro" id="IPR013785">
    <property type="entry name" value="Aldolase_TIM"/>
</dbReference>
<feature type="domain" description="Carboxylase conserved" evidence="1">
    <location>
        <begin position="13"/>
        <end position="140"/>
    </location>
</feature>
<accession>T1CBR4</accession>
<proteinExistence type="predicted"/>
<organism evidence="2">
    <name type="scientific">mine drainage metagenome</name>
    <dbReference type="NCBI Taxonomy" id="410659"/>
    <lineage>
        <taxon>unclassified sequences</taxon>
        <taxon>metagenomes</taxon>
        <taxon>ecological metagenomes</taxon>
    </lineage>
</organism>
<dbReference type="SUPFAM" id="SSF89000">
    <property type="entry name" value="post-HMGL domain-like"/>
    <property type="match status" value="1"/>
</dbReference>
<sequence>MAPSVQQHLVWECEAQGVEERLPAVVEEISRVRADMGYPALISPVAEVVVSQAVANVASGDRYLIVGQDLKDYFLGLFGDPPGPADPEVRRLVIGTEEPITVRPGDVLEPMLEAARRRLVRHGLGEPSEETLLEFVLFPE</sequence>
<dbReference type="Pfam" id="PF02436">
    <property type="entry name" value="PYC_OADA"/>
    <property type="match status" value="1"/>
</dbReference>
<dbReference type="AlphaFoldDB" id="T1CBR4"/>
<dbReference type="EC" id="2.1.3.1" evidence="2"/>
<dbReference type="Gene3D" id="3.20.20.70">
    <property type="entry name" value="Aldolase class I"/>
    <property type="match status" value="1"/>
</dbReference>
<evidence type="ECO:0000259" key="1">
    <source>
        <dbReference type="Pfam" id="PF02436"/>
    </source>
</evidence>
<dbReference type="GO" id="GO:0047154">
    <property type="term" value="F:methylmalonyl-CoA carboxytransferase activity"/>
    <property type="evidence" value="ECO:0007669"/>
    <property type="project" value="UniProtKB-EC"/>
</dbReference>